<dbReference type="Proteomes" id="UP000433945">
    <property type="component" value="Unassembled WGS sequence"/>
</dbReference>
<proteinExistence type="predicted"/>
<dbReference type="EMBL" id="WOWP01000016">
    <property type="protein sequence ID" value="MUV03196.1"/>
    <property type="molecule type" value="Genomic_DNA"/>
</dbReference>
<dbReference type="OrthoDB" id="708275at2"/>
<dbReference type="AlphaFoldDB" id="A0A6N8HD14"/>
<protein>
    <recommendedName>
        <fullName evidence="1">Lipocalin-like domain-containing protein</fullName>
    </recommendedName>
</protein>
<dbReference type="Pfam" id="PF13648">
    <property type="entry name" value="Lipocalin_4"/>
    <property type="match status" value="1"/>
</dbReference>
<evidence type="ECO:0000313" key="2">
    <source>
        <dbReference type="EMBL" id="MUV03196.1"/>
    </source>
</evidence>
<dbReference type="InterPro" id="IPR024311">
    <property type="entry name" value="Lipocalin-like"/>
</dbReference>
<keyword evidence="3" id="KW-1185">Reference proteome</keyword>
<comment type="caution">
    <text evidence="2">The sequence shown here is derived from an EMBL/GenBank/DDBJ whole genome shotgun (WGS) entry which is preliminary data.</text>
</comment>
<dbReference type="PROSITE" id="PS51257">
    <property type="entry name" value="PROKAR_LIPOPROTEIN"/>
    <property type="match status" value="1"/>
</dbReference>
<evidence type="ECO:0000259" key="1">
    <source>
        <dbReference type="Pfam" id="PF13648"/>
    </source>
</evidence>
<reference evidence="2 3" key="1">
    <citation type="submission" date="2019-12" db="EMBL/GenBank/DDBJ databases">
        <authorList>
            <person name="Sun J.-Q."/>
        </authorList>
    </citation>
    <scope>NUCLEOTIDE SEQUENCE [LARGE SCALE GENOMIC DNA]</scope>
    <source>
        <strain evidence="2 3">JCM 17928</strain>
    </source>
</reference>
<accession>A0A6N8HD14</accession>
<feature type="domain" description="Lipocalin-like" evidence="1">
    <location>
        <begin position="30"/>
        <end position="120"/>
    </location>
</feature>
<name>A0A6N8HD14_9FLAO</name>
<organism evidence="2 3">
    <name type="scientific">Flavobacterium rakeshii</name>
    <dbReference type="NCBI Taxonomy" id="1038845"/>
    <lineage>
        <taxon>Bacteria</taxon>
        <taxon>Pseudomonadati</taxon>
        <taxon>Bacteroidota</taxon>
        <taxon>Flavobacteriia</taxon>
        <taxon>Flavobacteriales</taxon>
        <taxon>Flavobacteriaceae</taxon>
        <taxon>Flavobacterium</taxon>
    </lineage>
</organism>
<dbReference type="RefSeq" id="WP_157482136.1">
    <property type="nucleotide sequence ID" value="NZ_WOWP01000016.1"/>
</dbReference>
<gene>
    <name evidence="2" type="ORF">GN157_05685</name>
</gene>
<evidence type="ECO:0000313" key="3">
    <source>
        <dbReference type="Proteomes" id="UP000433945"/>
    </source>
</evidence>
<sequence>MKNLLVTGLLTITLFSCSSDDNNQPAQDKIIGSWQKTSLVVEGVNQNLSNCQLQTVYNFNASQNNFWSNIYEENFEGECTLFTEDGDWEKLSESVYTVYTESEGTVNYEVEFPNDNTLKLTYNDGSVEQPHLAVTTFVRVDL</sequence>